<comment type="catalytic activity">
    <reaction evidence="9">
        <text>L-histidinol + 2 NAD(+) + H2O = L-histidine + 2 NADH + 3 H(+)</text>
        <dbReference type="Rhea" id="RHEA:20641"/>
        <dbReference type="ChEBI" id="CHEBI:15377"/>
        <dbReference type="ChEBI" id="CHEBI:15378"/>
        <dbReference type="ChEBI" id="CHEBI:57540"/>
        <dbReference type="ChEBI" id="CHEBI:57595"/>
        <dbReference type="ChEBI" id="CHEBI:57699"/>
        <dbReference type="ChEBI" id="CHEBI:57945"/>
        <dbReference type="EC" id="1.1.1.23"/>
    </reaction>
</comment>
<evidence type="ECO:0000256" key="9">
    <source>
        <dbReference type="ARBA" id="ARBA00049489"/>
    </source>
</evidence>
<accession>A0A6V8NXF7</accession>
<evidence type="ECO:0000256" key="6">
    <source>
        <dbReference type="ARBA" id="ARBA00022723"/>
    </source>
</evidence>
<comment type="similarity">
    <text evidence="3 10">Belongs to the histidinol dehydrogenase family.</text>
</comment>
<keyword evidence="8" id="KW-0560">Oxidoreductase</keyword>
<gene>
    <name evidence="11" type="ORF">HKBW3S09_01620</name>
</gene>
<dbReference type="PANTHER" id="PTHR21256">
    <property type="entry name" value="HISTIDINOL DEHYDROGENASE HDH"/>
    <property type="match status" value="1"/>
</dbReference>
<evidence type="ECO:0000256" key="3">
    <source>
        <dbReference type="ARBA" id="ARBA00010178"/>
    </source>
</evidence>
<dbReference type="EC" id="1.1.1.23" evidence="4"/>
<dbReference type="FunFam" id="3.40.50.1980:FF:000001">
    <property type="entry name" value="Histidinol dehydrogenase"/>
    <property type="match status" value="1"/>
</dbReference>
<evidence type="ECO:0000256" key="1">
    <source>
        <dbReference type="ARBA" id="ARBA00001947"/>
    </source>
</evidence>
<evidence type="ECO:0000256" key="5">
    <source>
        <dbReference type="ARBA" id="ARBA00016531"/>
    </source>
</evidence>
<dbReference type="SUPFAM" id="SSF53720">
    <property type="entry name" value="ALDH-like"/>
    <property type="match status" value="1"/>
</dbReference>
<proteinExistence type="inferred from homology"/>
<feature type="non-terminal residue" evidence="11">
    <location>
        <position position="1"/>
    </location>
</feature>
<dbReference type="PRINTS" id="PR00083">
    <property type="entry name" value="HOLDHDRGNASE"/>
</dbReference>
<dbReference type="Proteomes" id="UP000585609">
    <property type="component" value="Unassembled WGS sequence"/>
</dbReference>
<dbReference type="PROSITE" id="PS00611">
    <property type="entry name" value="HISOL_DEHYDROGENASE"/>
    <property type="match status" value="1"/>
</dbReference>
<keyword evidence="6" id="KW-0479">Metal-binding</keyword>
<dbReference type="AlphaFoldDB" id="A0A6V8NXF7"/>
<dbReference type="NCBIfam" id="TIGR00069">
    <property type="entry name" value="hisD"/>
    <property type="match status" value="1"/>
</dbReference>
<dbReference type="GO" id="GO:0051287">
    <property type="term" value="F:NAD binding"/>
    <property type="evidence" value="ECO:0007669"/>
    <property type="project" value="InterPro"/>
</dbReference>
<comment type="caution">
    <text evidence="11">The sequence shown here is derived from an EMBL/GenBank/DDBJ whole genome shotgun (WGS) entry which is preliminary data.</text>
</comment>
<evidence type="ECO:0000256" key="7">
    <source>
        <dbReference type="ARBA" id="ARBA00022833"/>
    </source>
</evidence>
<evidence type="ECO:0000256" key="10">
    <source>
        <dbReference type="RuleBase" id="RU004175"/>
    </source>
</evidence>
<dbReference type="Pfam" id="PF00815">
    <property type="entry name" value="Histidinol_dh"/>
    <property type="match status" value="1"/>
</dbReference>
<feature type="non-terminal residue" evidence="11">
    <location>
        <position position="308"/>
    </location>
</feature>
<dbReference type="InterPro" id="IPR012131">
    <property type="entry name" value="Hstdl_DH"/>
</dbReference>
<dbReference type="EMBL" id="BLRW01000371">
    <property type="protein sequence ID" value="GFP24154.1"/>
    <property type="molecule type" value="Genomic_DNA"/>
</dbReference>
<comment type="function">
    <text evidence="2">Catalyzes the sequential NAD-dependent oxidations of L-histidinol to L-histidinaldehyde and then to L-histidine.</text>
</comment>
<name>A0A6V8NXF7_9ACTN</name>
<organism evidence="11 12">
    <name type="scientific">Candidatus Hakubella thermalkaliphila</name>
    <dbReference type="NCBI Taxonomy" id="2754717"/>
    <lineage>
        <taxon>Bacteria</taxon>
        <taxon>Bacillati</taxon>
        <taxon>Actinomycetota</taxon>
        <taxon>Actinomycetota incertae sedis</taxon>
        <taxon>Candidatus Hakubellales</taxon>
        <taxon>Candidatus Hakubellaceae</taxon>
        <taxon>Candidatus Hakubella</taxon>
    </lineage>
</organism>
<sequence>FSPSEISKFSGRADKKVVKALEFSAERIRRFHEMQKEESWLVRDSEYRKLHIDKNTKPAFSHALLGQLIRPIERVGVYVPGGKASYPSSVLMNVIPAQVASVREIAVCVPAPRGEINPYVMAAIKMLGIKEAYRIGGAQAVGAMAYGTQTIKRVDKSVGPGNIYVAAAKRMVCGEVDIDMIAGPSEILIIADASANPAFIAADLLSQAEHDELASSVLITDSKILAEGVSNEIERQMVKLKRRAIASKSLKNYGAVIIVRDIACAIELSNHIAPEHLEIMTIILYIKALRVSPLSLTLPFLALTPVFF</sequence>
<reference evidence="11 12" key="1">
    <citation type="journal article" date="2020" name="Front. Microbiol.">
        <title>Single-cell genomics of novel Actinobacteria with the Wood-Ljungdahl pathway discovered in a serpentinizing system.</title>
        <authorList>
            <person name="Merino N."/>
            <person name="Kawai M."/>
            <person name="Boyd E.S."/>
            <person name="Colman D.R."/>
            <person name="McGlynn S.E."/>
            <person name="Nealson K.H."/>
            <person name="Kurokawa K."/>
            <person name="Hongoh Y."/>
        </authorList>
    </citation>
    <scope>NUCLEOTIDE SEQUENCE [LARGE SCALE GENOMIC DNA]</scope>
    <source>
        <strain evidence="11 12">S09_30</strain>
    </source>
</reference>
<dbReference type="GO" id="GO:0004399">
    <property type="term" value="F:histidinol dehydrogenase activity"/>
    <property type="evidence" value="ECO:0007669"/>
    <property type="project" value="UniProtKB-EC"/>
</dbReference>
<evidence type="ECO:0000313" key="12">
    <source>
        <dbReference type="Proteomes" id="UP000585609"/>
    </source>
</evidence>
<evidence type="ECO:0000256" key="8">
    <source>
        <dbReference type="ARBA" id="ARBA00023002"/>
    </source>
</evidence>
<protein>
    <recommendedName>
        <fullName evidence="5">Histidinol dehydrogenase</fullName>
        <ecNumber evidence="4">1.1.1.23</ecNumber>
    </recommendedName>
</protein>
<dbReference type="InterPro" id="IPR016161">
    <property type="entry name" value="Ald_DH/histidinol_DH"/>
</dbReference>
<dbReference type="GO" id="GO:0000105">
    <property type="term" value="P:L-histidine biosynthetic process"/>
    <property type="evidence" value="ECO:0007669"/>
    <property type="project" value="TreeGrafter"/>
</dbReference>
<dbReference type="GO" id="GO:0005829">
    <property type="term" value="C:cytosol"/>
    <property type="evidence" value="ECO:0007669"/>
    <property type="project" value="TreeGrafter"/>
</dbReference>
<dbReference type="CDD" id="cd06572">
    <property type="entry name" value="Histidinol_dh"/>
    <property type="match status" value="1"/>
</dbReference>
<evidence type="ECO:0000256" key="4">
    <source>
        <dbReference type="ARBA" id="ARBA00012965"/>
    </source>
</evidence>
<dbReference type="InterPro" id="IPR001692">
    <property type="entry name" value="Histidinol_DH_CS"/>
</dbReference>
<dbReference type="GO" id="GO:0046872">
    <property type="term" value="F:metal ion binding"/>
    <property type="evidence" value="ECO:0007669"/>
    <property type="project" value="UniProtKB-KW"/>
</dbReference>
<evidence type="ECO:0000313" key="11">
    <source>
        <dbReference type="EMBL" id="GFP24154.1"/>
    </source>
</evidence>
<dbReference type="Gene3D" id="3.40.50.1980">
    <property type="entry name" value="Nitrogenase molybdenum iron protein domain"/>
    <property type="match status" value="2"/>
</dbReference>
<dbReference type="PANTHER" id="PTHR21256:SF2">
    <property type="entry name" value="HISTIDINE BIOSYNTHESIS TRIFUNCTIONAL PROTEIN"/>
    <property type="match status" value="1"/>
</dbReference>
<evidence type="ECO:0000256" key="2">
    <source>
        <dbReference type="ARBA" id="ARBA00003850"/>
    </source>
</evidence>
<keyword evidence="7" id="KW-0862">Zinc</keyword>
<comment type="cofactor">
    <cofactor evidence="1">
        <name>Zn(2+)</name>
        <dbReference type="ChEBI" id="CHEBI:29105"/>
    </cofactor>
</comment>